<keyword evidence="2 11" id="KW-0378">Hydrolase</keyword>
<evidence type="ECO:0000256" key="12">
    <source>
        <dbReference type="SAM" id="MobiDB-lite"/>
    </source>
</evidence>
<sequence>MMKLSMQAMAGITLWIAQLSPDAIAKERIPFQGANAYLNPGYSEQIDKSLAIETDASLYAKMESLKQVPTTIWLESLESIVGNKTRMSLEDHLVEAARQQEALATDGKIKPMTVQVAIYNLPDRDCSALASNGKLKADEGGLEIYKREFIDVIADHFADPRFANLRIVAIIEPDSLPNMVTNLSMAPCQKVNQDKTYESGIQYALQTLSQLPNMYLYLDIAHSGWLGWDTNLGPAVTYYSQFLSEVAGDRFPLIDGFISNVSGYTPVEEEFLPDSRFAINYQQIRSADFYEWNLIFDERDFASELKKEFVKAGFPESTQFLIDTSRNGWGGPNRPLKNEGPYATPNEHVDALRIDKRPHRGSWCNADGAGIGARPQVLPYGEDDAVTAFIWGKPPGESDGTSDSSQTGPDYEGKQFDPMCSPTYVTGAGNPTGAMDDAPSAGTWFPRQFKMLIENAYPPIEVK</sequence>
<dbReference type="Gene3D" id="3.20.20.40">
    <property type="entry name" value="1, 4-beta cellobiohydrolase"/>
    <property type="match status" value="1"/>
</dbReference>
<evidence type="ECO:0000256" key="11">
    <source>
        <dbReference type="RuleBase" id="RU361186"/>
    </source>
</evidence>
<feature type="binding site" evidence="9">
    <location>
        <position position="363"/>
    </location>
    <ligand>
        <name>substrate</name>
    </ligand>
</feature>
<feature type="active site" description="Proton donor" evidence="8 10">
    <location>
        <position position="174"/>
    </location>
</feature>
<proteinExistence type="inferred from homology"/>
<keyword evidence="5 11" id="KW-0119">Carbohydrate metabolism</keyword>
<evidence type="ECO:0000313" key="13">
    <source>
        <dbReference type="EMBL" id="SMF64708.1"/>
    </source>
</evidence>
<dbReference type="InterPro" id="IPR036434">
    <property type="entry name" value="Beta_cellobiohydrolase_sf"/>
</dbReference>
<dbReference type="GO" id="GO:0030245">
    <property type="term" value="P:cellulose catabolic process"/>
    <property type="evidence" value="ECO:0007669"/>
    <property type="project" value="UniProtKB-KW"/>
</dbReference>
<dbReference type="EC" id="3.2.1.-" evidence="11"/>
<evidence type="ECO:0000256" key="9">
    <source>
        <dbReference type="PIRSR" id="PIRSR001100-2"/>
    </source>
</evidence>
<keyword evidence="14" id="KW-1185">Reference proteome</keyword>
<dbReference type="PANTHER" id="PTHR34876">
    <property type="match status" value="1"/>
</dbReference>
<feature type="active site" description="Proton acceptor" evidence="8">
    <location>
        <position position="399"/>
    </location>
</feature>
<dbReference type="SUPFAM" id="SSF51989">
    <property type="entry name" value="Glycosyl hydrolases family 6, cellulases"/>
    <property type="match status" value="1"/>
</dbReference>
<dbReference type="Proteomes" id="UP000192907">
    <property type="component" value="Unassembled WGS sequence"/>
</dbReference>
<dbReference type="PRINTS" id="PR00733">
    <property type="entry name" value="GLHYDRLASE6"/>
</dbReference>
<evidence type="ECO:0000256" key="6">
    <source>
        <dbReference type="ARBA" id="ARBA00023295"/>
    </source>
</evidence>
<dbReference type="PIRSF" id="PIRSF001100">
    <property type="entry name" value="Beta_cellobiohydrolase"/>
    <property type="match status" value="1"/>
</dbReference>
<keyword evidence="3 11" id="KW-0136">Cellulose degradation</keyword>
<evidence type="ECO:0000313" key="14">
    <source>
        <dbReference type="Proteomes" id="UP000192907"/>
    </source>
</evidence>
<evidence type="ECO:0000256" key="7">
    <source>
        <dbReference type="ARBA" id="ARBA00023326"/>
    </source>
</evidence>
<organism evidence="13 14">
    <name type="scientific">Pseudobacteriovorax antillogorgiicola</name>
    <dbReference type="NCBI Taxonomy" id="1513793"/>
    <lineage>
        <taxon>Bacteria</taxon>
        <taxon>Pseudomonadati</taxon>
        <taxon>Bdellovibrionota</taxon>
        <taxon>Oligoflexia</taxon>
        <taxon>Oligoflexales</taxon>
        <taxon>Pseudobacteriovoracaceae</taxon>
        <taxon>Pseudobacteriovorax</taxon>
    </lineage>
</organism>
<dbReference type="PROSITE" id="PS00656">
    <property type="entry name" value="GLYCOSYL_HYDROL_F6_2"/>
    <property type="match status" value="1"/>
</dbReference>
<feature type="binding site" evidence="9">
    <location>
        <position position="73"/>
    </location>
    <ligand>
        <name>substrate</name>
    </ligand>
</feature>
<dbReference type="AlphaFoldDB" id="A0A1Y6CH04"/>
<accession>A0A1Y6CH04</accession>
<evidence type="ECO:0000256" key="8">
    <source>
        <dbReference type="PIRSR" id="PIRSR001100-1"/>
    </source>
</evidence>
<feature type="binding site" evidence="9">
    <location>
        <position position="280"/>
    </location>
    <ligand>
        <name>substrate</name>
    </ligand>
</feature>
<feature type="binding site" evidence="9">
    <location>
        <position position="225"/>
    </location>
    <ligand>
        <name>substrate</name>
    </ligand>
</feature>
<evidence type="ECO:0000256" key="2">
    <source>
        <dbReference type="ARBA" id="ARBA00022801"/>
    </source>
</evidence>
<reference evidence="14" key="1">
    <citation type="submission" date="2017-04" db="EMBL/GenBank/DDBJ databases">
        <authorList>
            <person name="Varghese N."/>
            <person name="Submissions S."/>
        </authorList>
    </citation>
    <scope>NUCLEOTIDE SEQUENCE [LARGE SCALE GENOMIC DNA]</scope>
    <source>
        <strain evidence="14">RKEM611</strain>
    </source>
</reference>
<dbReference type="PANTHER" id="PTHR34876:SF4">
    <property type="entry name" value="1,4-BETA-D-GLUCAN CELLOBIOHYDROLASE C-RELATED"/>
    <property type="match status" value="1"/>
</dbReference>
<dbReference type="STRING" id="1513793.SAMN06296036_12273"/>
<evidence type="ECO:0000256" key="5">
    <source>
        <dbReference type="ARBA" id="ARBA00023277"/>
    </source>
</evidence>
<evidence type="ECO:0000256" key="3">
    <source>
        <dbReference type="ARBA" id="ARBA00023001"/>
    </source>
</evidence>
<feature type="binding site" evidence="9">
    <location>
        <position position="222"/>
    </location>
    <ligand>
        <name>substrate</name>
    </ligand>
</feature>
<gene>
    <name evidence="13" type="ORF">SAMN06296036_12273</name>
</gene>
<evidence type="ECO:0000256" key="1">
    <source>
        <dbReference type="ARBA" id="ARBA00022729"/>
    </source>
</evidence>
<dbReference type="InterPro" id="IPR016288">
    <property type="entry name" value="Beta_cellobiohydrolase"/>
</dbReference>
<feature type="region of interest" description="Disordered" evidence="12">
    <location>
        <begin position="324"/>
        <end position="344"/>
    </location>
</feature>
<evidence type="ECO:0000256" key="4">
    <source>
        <dbReference type="ARBA" id="ARBA00023157"/>
    </source>
</evidence>
<keyword evidence="7 11" id="KW-0624">Polysaccharide degradation</keyword>
<dbReference type="EMBL" id="FWZT01000022">
    <property type="protein sequence ID" value="SMF64708.1"/>
    <property type="molecule type" value="Genomic_DNA"/>
</dbReference>
<dbReference type="RefSeq" id="WP_159455600.1">
    <property type="nucleotide sequence ID" value="NZ_FWZT01000022.1"/>
</dbReference>
<feature type="compositionally biased region" description="Polar residues" evidence="12">
    <location>
        <begin position="399"/>
        <end position="408"/>
    </location>
</feature>
<feature type="binding site" evidence="9">
    <location>
        <position position="393"/>
    </location>
    <ligand>
        <name>substrate</name>
    </ligand>
</feature>
<keyword evidence="6 11" id="KW-0326">Glycosidase</keyword>
<keyword evidence="1" id="KW-0732">Signal</keyword>
<dbReference type="Pfam" id="PF01341">
    <property type="entry name" value="Glyco_hydro_6"/>
    <property type="match status" value="1"/>
</dbReference>
<comment type="similarity">
    <text evidence="11">Belongs to the glycosyl hydrolase family 6.</text>
</comment>
<evidence type="ECO:0000256" key="10">
    <source>
        <dbReference type="PROSITE-ProRule" id="PRU10057"/>
    </source>
</evidence>
<protein>
    <recommendedName>
        <fullName evidence="11">Glucanase</fullName>
        <ecNumber evidence="11">3.2.1.-</ecNumber>
    </recommendedName>
</protein>
<name>A0A1Y6CH04_9BACT</name>
<feature type="region of interest" description="Disordered" evidence="12">
    <location>
        <begin position="391"/>
        <end position="439"/>
    </location>
</feature>
<dbReference type="GO" id="GO:0004553">
    <property type="term" value="F:hydrolase activity, hydrolyzing O-glycosyl compounds"/>
    <property type="evidence" value="ECO:0007669"/>
    <property type="project" value="InterPro"/>
</dbReference>
<dbReference type="InterPro" id="IPR001524">
    <property type="entry name" value="Glyco_hydro_6_CS"/>
</dbReference>
<feature type="binding site" evidence="9">
    <location>
        <position position="397"/>
    </location>
    <ligand>
        <name>substrate</name>
    </ligand>
</feature>
<keyword evidence="4" id="KW-1015">Disulfide bond</keyword>